<feature type="transmembrane region" description="Helical" evidence="1">
    <location>
        <begin position="203"/>
        <end position="226"/>
    </location>
</feature>
<dbReference type="RefSeq" id="WP_093074818.1">
    <property type="nucleotide sequence ID" value="NZ_FOGV01000035.1"/>
</dbReference>
<accession>A0A1H9WGZ9</accession>
<evidence type="ECO:0000313" key="3">
    <source>
        <dbReference type="Proteomes" id="UP000199318"/>
    </source>
</evidence>
<reference evidence="3" key="1">
    <citation type="submission" date="2016-10" db="EMBL/GenBank/DDBJ databases">
        <authorList>
            <person name="de Groot N.N."/>
        </authorList>
    </citation>
    <scope>NUCLEOTIDE SEQUENCE [LARGE SCALE GENOMIC DNA]</scope>
    <source>
        <strain evidence="3">10nlg</strain>
    </source>
</reference>
<comment type="caution">
    <text evidence="2">The sequence shown here is derived from an EMBL/GenBank/DDBJ whole genome shotgun (WGS) entry which is preliminary data.</text>
</comment>
<proteinExistence type="predicted"/>
<feature type="transmembrane region" description="Helical" evidence="1">
    <location>
        <begin position="63"/>
        <end position="84"/>
    </location>
</feature>
<feature type="transmembrane region" description="Helical" evidence="1">
    <location>
        <begin position="7"/>
        <end position="26"/>
    </location>
</feature>
<sequence length="232" mass="26623">MELRYFTALLIGASFFISIWMLLFNRSAIDPLAWNLFLAWVPFFFALAAHWTWTTAVPLHGRAAIAMIFTAAWLFFFPNAVYILTDFLHLSELNFHLSEPDTTPAIGYSTTVYAMDRQAWNSFFTIAYVAGIGLAISVLSLYIMHFNVTRQFNTLIGWLFVLTVQILSGVGIFLGRFIRFNSWDILRDPLNVLAVTFESVDRFMIYFAGGFTLLGMFSYLFFYTAARLMHAK</sequence>
<gene>
    <name evidence="2" type="ORF">SAMN05444126_13518</name>
</gene>
<dbReference type="Pfam" id="PF07099">
    <property type="entry name" value="DUF1361"/>
    <property type="match status" value="1"/>
</dbReference>
<keyword evidence="3" id="KW-1185">Reference proteome</keyword>
<evidence type="ECO:0000256" key="1">
    <source>
        <dbReference type="SAM" id="Phobius"/>
    </source>
</evidence>
<organism evidence="2 3">
    <name type="scientific">Salisediminibacterium halotolerans</name>
    <dbReference type="NCBI Taxonomy" id="517425"/>
    <lineage>
        <taxon>Bacteria</taxon>
        <taxon>Bacillati</taxon>
        <taxon>Bacillota</taxon>
        <taxon>Bacilli</taxon>
        <taxon>Bacillales</taxon>
        <taxon>Bacillaceae</taxon>
        <taxon>Salisediminibacterium</taxon>
    </lineage>
</organism>
<evidence type="ECO:0000313" key="2">
    <source>
        <dbReference type="EMBL" id="SES33222.1"/>
    </source>
</evidence>
<name>A0A1H9WGZ9_9BACI</name>
<feature type="transmembrane region" description="Helical" evidence="1">
    <location>
        <begin position="32"/>
        <end position="51"/>
    </location>
</feature>
<dbReference type="EMBL" id="FOGV01000035">
    <property type="protein sequence ID" value="SES33222.1"/>
    <property type="molecule type" value="Genomic_DNA"/>
</dbReference>
<keyword evidence="1" id="KW-0812">Transmembrane</keyword>
<dbReference type="OrthoDB" id="4540541at2"/>
<dbReference type="AlphaFoldDB" id="A0A1H9WGZ9"/>
<protein>
    <submittedName>
        <fullName evidence="2">Uncharacterized membrane protein</fullName>
    </submittedName>
</protein>
<feature type="transmembrane region" description="Helical" evidence="1">
    <location>
        <begin position="123"/>
        <end position="143"/>
    </location>
</feature>
<keyword evidence="1" id="KW-1133">Transmembrane helix</keyword>
<feature type="transmembrane region" description="Helical" evidence="1">
    <location>
        <begin position="155"/>
        <end position="178"/>
    </location>
</feature>
<dbReference type="InterPro" id="IPR009793">
    <property type="entry name" value="DUF1361"/>
</dbReference>
<dbReference type="Proteomes" id="UP000199318">
    <property type="component" value="Unassembled WGS sequence"/>
</dbReference>
<keyword evidence="1" id="KW-0472">Membrane</keyword>